<dbReference type="AlphaFoldDB" id="A0A0D2B4P4"/>
<evidence type="ECO:0000259" key="1">
    <source>
        <dbReference type="Pfam" id="PF06985"/>
    </source>
</evidence>
<feature type="domain" description="Heterokaryon incompatibility" evidence="1">
    <location>
        <begin position="20"/>
        <end position="110"/>
    </location>
</feature>
<dbReference type="PANTHER" id="PTHR10622:SF10">
    <property type="entry name" value="HET DOMAIN-CONTAINING PROTEIN"/>
    <property type="match status" value="1"/>
</dbReference>
<evidence type="ECO:0000313" key="2">
    <source>
        <dbReference type="EMBL" id="KIW13670.1"/>
    </source>
</evidence>
<dbReference type="HOGENOM" id="CLU_000288_138_13_1"/>
<dbReference type="PANTHER" id="PTHR10622">
    <property type="entry name" value="HET DOMAIN-CONTAINING PROTEIN"/>
    <property type="match status" value="1"/>
</dbReference>
<proteinExistence type="predicted"/>
<dbReference type="Proteomes" id="UP000053328">
    <property type="component" value="Unassembled WGS sequence"/>
</dbReference>
<sequence>MWLLNARTYRIKHFTIPPPYAILSHQWGDEEDEISFADIRRTREESQARVRRKAGWRKLQGCCEQALKDGLEYVWIDTCCINKESSAKLTEAINSMYRWYKNSVVCYAFLYDFAAPEGIDKMLKSRWFSRGWTLQELIAPQDVFFYDRDWHYFDCRSDRFSEISLATHISMGLLGGFESIDDYSVAVKMSWAYGRQTTREEDVAYCLMGLFDVNMPLLYGEGRKAFIRLQEEIIKNADDQTILLWDPLPPDRTRISGILAPEPSCFGRTFAFDIINYKTEPFQMTNKGLSLTTRLSPYNDDIYVAWLQCGTASAAIGIFLRRLAKGDRFARAYPHGSSTCIEGGSISTSFSDKRHIFVAKEIPASREASTWMYTLSSHCSEKILLNTVWYPSRYEIDLMDALKHESEAAFGSNLVAHWNLNRACLWMVYGFDFDLNPVCVFYRKSVCSHTFGEILGGGAPFKILGDIKDDVCLSWKEFVAASDSGRLDMDLLREGVLALKDITQRGLHVKLTFGRECEPRHLSVRVRLESSPHLFFGFKNLPSVDNPGPNGS</sequence>
<dbReference type="InterPro" id="IPR010730">
    <property type="entry name" value="HET"/>
</dbReference>
<keyword evidence="3" id="KW-1185">Reference proteome</keyword>
<name>A0A0D2B4P4_9EURO</name>
<protein>
    <recommendedName>
        <fullName evidence="1">Heterokaryon incompatibility domain-containing protein</fullName>
    </recommendedName>
</protein>
<dbReference type="RefSeq" id="XP_016233886.1">
    <property type="nucleotide sequence ID" value="XM_016383183.1"/>
</dbReference>
<dbReference type="Pfam" id="PF06985">
    <property type="entry name" value="HET"/>
    <property type="match status" value="1"/>
</dbReference>
<organism evidence="2 3">
    <name type="scientific">Exophiala spinifera</name>
    <dbReference type="NCBI Taxonomy" id="91928"/>
    <lineage>
        <taxon>Eukaryota</taxon>
        <taxon>Fungi</taxon>
        <taxon>Dikarya</taxon>
        <taxon>Ascomycota</taxon>
        <taxon>Pezizomycotina</taxon>
        <taxon>Eurotiomycetes</taxon>
        <taxon>Chaetothyriomycetidae</taxon>
        <taxon>Chaetothyriales</taxon>
        <taxon>Herpotrichiellaceae</taxon>
        <taxon>Exophiala</taxon>
    </lineage>
</organism>
<dbReference type="EMBL" id="KN847497">
    <property type="protein sequence ID" value="KIW13670.1"/>
    <property type="molecule type" value="Genomic_DNA"/>
</dbReference>
<dbReference type="STRING" id="91928.A0A0D2B4P4"/>
<evidence type="ECO:0000313" key="3">
    <source>
        <dbReference type="Proteomes" id="UP000053328"/>
    </source>
</evidence>
<accession>A0A0D2B4P4</accession>
<dbReference type="GeneID" id="27335944"/>
<reference evidence="2 3" key="1">
    <citation type="submission" date="2015-01" db="EMBL/GenBank/DDBJ databases">
        <title>The Genome Sequence of Exophiala spinifera CBS89968.</title>
        <authorList>
            <consortium name="The Broad Institute Genomics Platform"/>
            <person name="Cuomo C."/>
            <person name="de Hoog S."/>
            <person name="Gorbushina A."/>
            <person name="Stielow B."/>
            <person name="Teixiera M."/>
            <person name="Abouelleil A."/>
            <person name="Chapman S.B."/>
            <person name="Priest M."/>
            <person name="Young S.K."/>
            <person name="Wortman J."/>
            <person name="Nusbaum C."/>
            <person name="Birren B."/>
        </authorList>
    </citation>
    <scope>NUCLEOTIDE SEQUENCE [LARGE SCALE GENOMIC DNA]</scope>
    <source>
        <strain evidence="2 3">CBS 89968</strain>
    </source>
</reference>
<dbReference type="VEuPathDB" id="FungiDB:PV08_08861"/>
<dbReference type="OrthoDB" id="674604at2759"/>
<gene>
    <name evidence="2" type="ORF">PV08_08861</name>
</gene>